<dbReference type="Proteomes" id="UP000504636">
    <property type="component" value="Unplaced"/>
</dbReference>
<reference evidence="4" key="3">
    <citation type="submission" date="2025-04" db="UniProtKB">
        <authorList>
            <consortium name="RefSeq"/>
        </authorList>
    </citation>
    <scope>IDENTIFICATION</scope>
    <source>
        <strain evidence="4">CBS 304.34</strain>
    </source>
</reference>
<feature type="region of interest" description="Disordered" evidence="1">
    <location>
        <begin position="250"/>
        <end position="269"/>
    </location>
</feature>
<keyword evidence="3" id="KW-1185">Reference proteome</keyword>
<evidence type="ECO:0000313" key="2">
    <source>
        <dbReference type="EMBL" id="KAF2816542.1"/>
    </source>
</evidence>
<accession>A0A6A6Z614</accession>
<gene>
    <name evidence="2 4" type="ORF">BDZ99DRAFT_543150</name>
</gene>
<sequence>MHAFARRPQPGIHRARWRVERPGRGSQCPRRRFCCNGLPRSPALDLAGTSRHLNQELLVLSSGLPPSHASPTSSPAAHAWTGCIATGHGRPASLPGAASVCQCHSAASEQRAASSTHSAPGNNKMVAVRATSGEGQRVCASLANQRAAPLTPASARQERIAASRCPGLASPAASPESAADGVHCKNGRLGNTSAHGWWLFSDKVESSCMLPRRAGRRHLTTLAACPLLPGRSAWVGLQEHTAWPNAACTAETAPPPGARELRAKAAARR</sequence>
<protein>
    <submittedName>
        <fullName evidence="2 4">Uncharacterized protein</fullName>
    </submittedName>
</protein>
<proteinExistence type="predicted"/>
<organism evidence="2">
    <name type="scientific">Mytilinidion resinicola</name>
    <dbReference type="NCBI Taxonomy" id="574789"/>
    <lineage>
        <taxon>Eukaryota</taxon>
        <taxon>Fungi</taxon>
        <taxon>Dikarya</taxon>
        <taxon>Ascomycota</taxon>
        <taxon>Pezizomycotina</taxon>
        <taxon>Dothideomycetes</taxon>
        <taxon>Pleosporomycetidae</taxon>
        <taxon>Mytilinidiales</taxon>
        <taxon>Mytilinidiaceae</taxon>
        <taxon>Mytilinidion</taxon>
    </lineage>
</organism>
<dbReference type="GeneID" id="54467667"/>
<name>A0A6A6Z614_9PEZI</name>
<reference evidence="2 4" key="1">
    <citation type="journal article" date="2020" name="Stud. Mycol.">
        <title>101 Dothideomycetes genomes: a test case for predicting lifestyles and emergence of pathogens.</title>
        <authorList>
            <person name="Haridas S."/>
            <person name="Albert R."/>
            <person name="Binder M."/>
            <person name="Bloem J."/>
            <person name="Labutti K."/>
            <person name="Salamov A."/>
            <person name="Andreopoulos B."/>
            <person name="Baker S."/>
            <person name="Barry K."/>
            <person name="Bills G."/>
            <person name="Bluhm B."/>
            <person name="Cannon C."/>
            <person name="Castanera R."/>
            <person name="Culley D."/>
            <person name="Daum C."/>
            <person name="Ezra D."/>
            <person name="Gonzalez J."/>
            <person name="Henrissat B."/>
            <person name="Kuo A."/>
            <person name="Liang C."/>
            <person name="Lipzen A."/>
            <person name="Lutzoni F."/>
            <person name="Magnuson J."/>
            <person name="Mondo S."/>
            <person name="Nolan M."/>
            <person name="Ohm R."/>
            <person name="Pangilinan J."/>
            <person name="Park H.-J."/>
            <person name="Ramirez L."/>
            <person name="Alfaro M."/>
            <person name="Sun H."/>
            <person name="Tritt A."/>
            <person name="Yoshinaga Y."/>
            <person name="Zwiers L.-H."/>
            <person name="Turgeon B."/>
            <person name="Goodwin S."/>
            <person name="Spatafora J."/>
            <person name="Crous P."/>
            <person name="Grigoriev I."/>
        </authorList>
    </citation>
    <scope>NUCLEOTIDE SEQUENCE</scope>
    <source>
        <strain evidence="2 4">CBS 304.34</strain>
    </source>
</reference>
<dbReference type="EMBL" id="MU003693">
    <property type="protein sequence ID" value="KAF2816542.1"/>
    <property type="molecule type" value="Genomic_DNA"/>
</dbReference>
<evidence type="ECO:0000313" key="4">
    <source>
        <dbReference type="RefSeq" id="XP_033583506.1"/>
    </source>
</evidence>
<evidence type="ECO:0000313" key="3">
    <source>
        <dbReference type="Proteomes" id="UP000504636"/>
    </source>
</evidence>
<evidence type="ECO:0000256" key="1">
    <source>
        <dbReference type="SAM" id="MobiDB-lite"/>
    </source>
</evidence>
<dbReference type="RefSeq" id="XP_033583506.1">
    <property type="nucleotide sequence ID" value="XM_033726774.1"/>
</dbReference>
<dbReference type="AlphaFoldDB" id="A0A6A6Z614"/>
<reference evidence="4" key="2">
    <citation type="submission" date="2020-04" db="EMBL/GenBank/DDBJ databases">
        <authorList>
            <consortium name="NCBI Genome Project"/>
        </authorList>
    </citation>
    <scope>NUCLEOTIDE SEQUENCE</scope>
    <source>
        <strain evidence="4">CBS 304.34</strain>
    </source>
</reference>